<dbReference type="InterPro" id="IPR032675">
    <property type="entry name" value="LRR_dom_sf"/>
</dbReference>
<reference evidence="1" key="2">
    <citation type="submission" date="2019-06" db="EMBL/GenBank/DDBJ databases">
        <title>Genomics analysis of Aphanomyces spp. identifies a new class of oomycete effector associated with host adaptation.</title>
        <authorList>
            <person name="Gaulin E."/>
        </authorList>
    </citation>
    <scope>NUCLEOTIDE SEQUENCE</scope>
    <source>
        <strain evidence="1">CBS 578.67</strain>
    </source>
</reference>
<evidence type="ECO:0000313" key="1">
    <source>
        <dbReference type="EMBL" id="KAF0686945.1"/>
    </source>
</evidence>
<dbReference type="Pfam" id="PF13516">
    <property type="entry name" value="LRR_6"/>
    <property type="match status" value="4"/>
</dbReference>
<dbReference type="OrthoDB" id="120976at2759"/>
<evidence type="ECO:0000313" key="3">
    <source>
        <dbReference type="Proteomes" id="UP000332933"/>
    </source>
</evidence>
<dbReference type="SUPFAM" id="SSF52047">
    <property type="entry name" value="RNI-like"/>
    <property type="match status" value="1"/>
</dbReference>
<dbReference type="Gene3D" id="3.80.10.10">
    <property type="entry name" value="Ribonuclease Inhibitor"/>
    <property type="match status" value="2"/>
</dbReference>
<organism evidence="2 3">
    <name type="scientific">Aphanomyces stellatus</name>
    <dbReference type="NCBI Taxonomy" id="120398"/>
    <lineage>
        <taxon>Eukaryota</taxon>
        <taxon>Sar</taxon>
        <taxon>Stramenopiles</taxon>
        <taxon>Oomycota</taxon>
        <taxon>Saprolegniomycetes</taxon>
        <taxon>Saprolegniales</taxon>
        <taxon>Verrucalvaceae</taxon>
        <taxon>Aphanomyces</taxon>
    </lineage>
</organism>
<reference evidence="2 3" key="1">
    <citation type="submission" date="2019-03" db="EMBL/GenBank/DDBJ databases">
        <authorList>
            <person name="Gaulin E."/>
            <person name="Dumas B."/>
        </authorList>
    </citation>
    <scope>NUCLEOTIDE SEQUENCE [LARGE SCALE GENOMIC DNA]</scope>
    <source>
        <strain evidence="2">CBS 568.67</strain>
    </source>
</reference>
<dbReference type="Proteomes" id="UP000332933">
    <property type="component" value="Unassembled WGS sequence"/>
</dbReference>
<accession>A0A485LH73</accession>
<sequence>MDKTWNAAWHGFNYHGQRTPARWMLWSRLDGGVMAVTYDVSLENPIGGVLDIMPREPMAMQPMAALRATHERDASVRQSLGVAQARVLEAFENDPSFFLHEPGFEPARFEKLKHCCKRVRIWRKNATNPLVAFRHQGGDKAGQQKKERRIHVAVLLNSILDAYEQCITHYDEILAIESFPEYFANSIIQKANGRKNGVDQIQATIASMLYTTTHPRIRAFANLCGMDVNHDFNPPEKSILFLRCIEKIYRVKVRDKGAVDDGTSIAAVVFHNIALTQSSAKLVLHDLFHDPDPYWSFQYIQATCDELQVSRAWPPTAQADLLDQVAKLSSSTRGMRKIDGDSFLELLLQAWNHRAMQLYADLDRVCDAEEAASAARLGESLAKCAHDKLVLPLAPFERAAFAHLVDEFWLADIPWTDPAVQADYLAGFTRPVKDIRALFHDFRADAPQDMWLWEQWEWESEWDWGGLDLAQSAPSRTLESGQLNLGHFGLGDRAVQKVGQYLSQTTSSSRRQLKTLVLHDNAVAGPGCATIVHAVAHAQQALVCLDLSHNRIQADGAAALTEALQHPRCQLQTLLLAKNKLGDLVGRALITALANNLTLRTLDLADNGLARVGPALALVLRSHPKLRHLDLSWNLLRASHAVAVAAGIGDNNVLETLNVSYNAFGEVGFVALAHALARNTALRVLNVAQNSIHSLKDVAKVVKGLRSNATLQTLILSGNTVGPQAMVALEKINAESMHAIHARSTTQTIVSIELDGCTATTASTYLLPKATEDDVDDDERPQSS</sequence>
<proteinExistence type="predicted"/>
<evidence type="ECO:0000313" key="2">
    <source>
        <dbReference type="EMBL" id="VFT97965.1"/>
    </source>
</evidence>
<dbReference type="InterPro" id="IPR052394">
    <property type="entry name" value="LRR-containing"/>
</dbReference>
<dbReference type="EMBL" id="CAADRA010006992">
    <property type="protein sequence ID" value="VFT97965.1"/>
    <property type="molecule type" value="Genomic_DNA"/>
</dbReference>
<dbReference type="PANTHER" id="PTHR24114">
    <property type="entry name" value="LEUCINE RICH REPEAT FAMILY PROTEIN"/>
    <property type="match status" value="1"/>
</dbReference>
<dbReference type="InterPro" id="IPR001611">
    <property type="entry name" value="Leu-rich_rpt"/>
</dbReference>
<dbReference type="EMBL" id="VJMH01006966">
    <property type="protein sequence ID" value="KAF0686945.1"/>
    <property type="molecule type" value="Genomic_DNA"/>
</dbReference>
<dbReference type="AlphaFoldDB" id="A0A485LH73"/>
<dbReference type="SMART" id="SM00368">
    <property type="entry name" value="LRR_RI"/>
    <property type="match status" value="8"/>
</dbReference>
<gene>
    <name evidence="2" type="primary">Aste57867_21293</name>
    <name evidence="1" type="ORF">As57867_021224</name>
    <name evidence="2" type="ORF">ASTE57867_21293</name>
</gene>
<protein>
    <submittedName>
        <fullName evidence="2">Aste57867_21293 protein</fullName>
    </submittedName>
</protein>
<keyword evidence="3" id="KW-1185">Reference proteome</keyword>
<name>A0A485LH73_9STRA</name>
<dbReference type="PANTHER" id="PTHR24114:SF2">
    <property type="entry name" value="F-BOX DOMAIN-CONTAINING PROTEIN-RELATED"/>
    <property type="match status" value="1"/>
</dbReference>